<dbReference type="SUPFAM" id="SSF51004">
    <property type="entry name" value="C-terminal (heme d1) domain of cytochrome cd1-nitrite reductase"/>
    <property type="match status" value="1"/>
</dbReference>
<name>A0ABY0CBE0_9MICO</name>
<dbReference type="PANTHER" id="PTHR30344:SF1">
    <property type="entry name" value="6-PHOSPHOGLUCONOLACTONASE"/>
    <property type="match status" value="1"/>
</dbReference>
<gene>
    <name evidence="2" type="ORF">ELQ93_08430</name>
</gene>
<reference evidence="2 3" key="1">
    <citation type="submission" date="2018-12" db="EMBL/GenBank/DDBJ databases">
        <authorList>
            <person name="hu s."/>
            <person name="Xu Y."/>
            <person name="Xu B."/>
            <person name="Li F."/>
        </authorList>
    </citation>
    <scope>NUCLEOTIDE SEQUENCE [LARGE SCALE GENOMIC DNA]</scope>
    <source>
        <strain evidence="2 3">KSW2-17</strain>
    </source>
</reference>
<comment type="similarity">
    <text evidence="1">Belongs to the cycloisomerase 2 family.</text>
</comment>
<dbReference type="Pfam" id="PF10282">
    <property type="entry name" value="Lactonase"/>
    <property type="match status" value="1"/>
</dbReference>
<dbReference type="InterPro" id="IPR050282">
    <property type="entry name" value="Cycloisomerase_2"/>
</dbReference>
<comment type="caution">
    <text evidence="2">The sequence shown here is derived from an EMBL/GenBank/DDBJ whole genome shotgun (WGS) entry which is preliminary data.</text>
</comment>
<sequence>MLPGSDRCSPWVHPGTTGCQTEAMDETAAAFWLGSYTPGTGGTGEGSGVGVRALGREATGGLVPVSHHDADSPSWVVQHPSLPVVFAAEEFSGLIKAFGASHDGTLTRHGAPVEVGGIVCHLSVSPDGASLVAACYGDGRVVVLPLESDGRLSGRATDLEDARDPWGVPGAPGSASDGFVSNGVAVLLGRKTETEPPVFEGEETAEARPSRAHTSRWLPDGRVATTDLGFDLVRFWRRGSSSAAPLVLDHEVTLPRGVGPRHLAWHESGHLHVLTEYSIEVFTLRAGLDGRFGVVAGAQATADGAEDGDAAAEISVVGSREHLHTSVRGSNRISTLQIRGDGSELRAVSDVESGGDHPRHHVEDGVVLHVANQRSGAVDSFAIDERTGAPGRRIGSVEVGTPTCLAPARL</sequence>
<dbReference type="PROSITE" id="PS51257">
    <property type="entry name" value="PROKAR_LIPOPROTEIN"/>
    <property type="match status" value="1"/>
</dbReference>
<dbReference type="InterPro" id="IPR015943">
    <property type="entry name" value="WD40/YVTN_repeat-like_dom_sf"/>
</dbReference>
<evidence type="ECO:0000313" key="2">
    <source>
        <dbReference type="EMBL" id="RUQ86956.1"/>
    </source>
</evidence>
<dbReference type="Proteomes" id="UP000268291">
    <property type="component" value="Unassembled WGS sequence"/>
</dbReference>
<accession>A0ABY0CBE0</accession>
<dbReference type="EMBL" id="RZGY01000001">
    <property type="protein sequence ID" value="RUQ86956.1"/>
    <property type="molecule type" value="Genomic_DNA"/>
</dbReference>
<evidence type="ECO:0000313" key="3">
    <source>
        <dbReference type="Proteomes" id="UP000268291"/>
    </source>
</evidence>
<keyword evidence="3" id="KW-1185">Reference proteome</keyword>
<organism evidence="2 3">
    <name type="scientific">Labedella gwakjiensis</name>
    <dbReference type="NCBI Taxonomy" id="390269"/>
    <lineage>
        <taxon>Bacteria</taxon>
        <taxon>Bacillati</taxon>
        <taxon>Actinomycetota</taxon>
        <taxon>Actinomycetes</taxon>
        <taxon>Micrococcales</taxon>
        <taxon>Microbacteriaceae</taxon>
        <taxon>Labedella</taxon>
    </lineage>
</organism>
<dbReference type="InterPro" id="IPR011048">
    <property type="entry name" value="Haem_d1_sf"/>
</dbReference>
<dbReference type="InterPro" id="IPR019405">
    <property type="entry name" value="Lactonase_7-beta_prop"/>
</dbReference>
<dbReference type="PANTHER" id="PTHR30344">
    <property type="entry name" value="6-PHOSPHOGLUCONOLACTONASE-RELATED"/>
    <property type="match status" value="1"/>
</dbReference>
<evidence type="ECO:0000256" key="1">
    <source>
        <dbReference type="ARBA" id="ARBA00005564"/>
    </source>
</evidence>
<dbReference type="Gene3D" id="2.130.10.10">
    <property type="entry name" value="YVTN repeat-like/Quinoprotein amine dehydrogenase"/>
    <property type="match status" value="1"/>
</dbReference>
<protein>
    <submittedName>
        <fullName evidence="2">3-carboxymuconate cyclase</fullName>
    </submittedName>
</protein>
<proteinExistence type="inferred from homology"/>